<organism evidence="2">
    <name type="scientific">Cupriavidus pinatubonensis (strain JMP 134 / LMG 1197)</name>
    <name type="common">Cupriavidus necator (strain JMP 134)</name>
    <dbReference type="NCBI Taxonomy" id="264198"/>
    <lineage>
        <taxon>Bacteria</taxon>
        <taxon>Pseudomonadati</taxon>
        <taxon>Pseudomonadota</taxon>
        <taxon>Betaproteobacteria</taxon>
        <taxon>Burkholderiales</taxon>
        <taxon>Burkholderiaceae</taxon>
        <taxon>Cupriavidus</taxon>
    </lineage>
</organism>
<feature type="region of interest" description="Disordered" evidence="1">
    <location>
        <begin position="28"/>
        <end position="84"/>
    </location>
</feature>
<evidence type="ECO:0000313" key="2">
    <source>
        <dbReference type="EMBL" id="AAZ63759.1"/>
    </source>
</evidence>
<feature type="compositionally biased region" description="Polar residues" evidence="1">
    <location>
        <begin position="34"/>
        <end position="45"/>
    </location>
</feature>
<evidence type="ECO:0000256" key="1">
    <source>
        <dbReference type="SAM" id="MobiDB-lite"/>
    </source>
</evidence>
<dbReference type="STRING" id="264198.Reut_B4407"/>
<sequence>MSVQETGRHSFCSRVDGISMRLCEPALRRKTMESTESSATGSSFTPGAHRETSYEDVGQSPRPASANTMTPDANATAEANASRDLSRELDRLLERLPGLAGEDRDKAKAEFLKFAAKSTRTTAELVAKSADVAKRVTGRVKNEWETGRECAESFVNAHPLRAAWMALGVGILLGAKLFGHSHRDGSF</sequence>
<dbReference type="EMBL" id="CP000091">
    <property type="protein sequence ID" value="AAZ63759.1"/>
    <property type="molecule type" value="Genomic_DNA"/>
</dbReference>
<gene>
    <name evidence="2" type="ordered locus">Reut_B4407</name>
</gene>
<dbReference type="HOGENOM" id="CLU_141509_0_0_4"/>
<dbReference type="AlphaFoldDB" id="Q46SX5"/>
<protein>
    <recommendedName>
        <fullName evidence="3">DUF883 domain-containing protein</fullName>
    </recommendedName>
</protein>
<dbReference type="KEGG" id="reu:Reut_B4407"/>
<proteinExistence type="predicted"/>
<evidence type="ECO:0008006" key="3">
    <source>
        <dbReference type="Google" id="ProtNLM"/>
    </source>
</evidence>
<feature type="compositionally biased region" description="Polar residues" evidence="1">
    <location>
        <begin position="65"/>
        <end position="79"/>
    </location>
</feature>
<name>Q46SX5_CUPPJ</name>
<reference evidence="2" key="1">
    <citation type="submission" date="2005-08" db="EMBL/GenBank/DDBJ databases">
        <title>Complete sequence of chromosome 2 of Ralstonia eutropha JMP134.</title>
        <authorList>
            <person name="Copeland A."/>
            <person name="Lucas S."/>
            <person name="Lapidus A."/>
            <person name="Barry K."/>
            <person name="Detter J.C."/>
            <person name="Glavina T."/>
            <person name="Hammon N."/>
            <person name="Israni S."/>
            <person name="Pitluck S."/>
            <person name="Goltsman E."/>
            <person name="Martinez M."/>
            <person name="Schmutz J."/>
            <person name="Larimer F."/>
            <person name="Land M."/>
            <person name="Lykidis A."/>
            <person name="Richardson P."/>
        </authorList>
    </citation>
    <scope>NUCLEOTIDE SEQUENCE [LARGE SCALE GENOMIC DNA]</scope>
    <source>
        <strain evidence="2">JMP134</strain>
    </source>
</reference>
<accession>Q46SX5</accession>